<feature type="transmembrane region" description="Helical" evidence="1">
    <location>
        <begin position="160"/>
        <end position="178"/>
    </location>
</feature>
<evidence type="ECO:0000313" key="2">
    <source>
        <dbReference type="EMBL" id="KOY14487.1"/>
    </source>
</evidence>
<gene>
    <name evidence="2" type="ORF">AMS66_21220</name>
</gene>
<feature type="transmembrane region" description="Helical" evidence="1">
    <location>
        <begin position="17"/>
        <end position="39"/>
    </location>
</feature>
<proteinExistence type="predicted"/>
<dbReference type="OrthoDB" id="2594164at2"/>
<dbReference type="AlphaFoldDB" id="A0A0N0C3M1"/>
<keyword evidence="1" id="KW-1133">Transmembrane helix</keyword>
<dbReference type="EMBL" id="LITU01000070">
    <property type="protein sequence ID" value="KOY14487.1"/>
    <property type="molecule type" value="Genomic_DNA"/>
</dbReference>
<accession>A0A0N0C3M1</accession>
<feature type="transmembrane region" description="Helical" evidence="1">
    <location>
        <begin position="135"/>
        <end position="153"/>
    </location>
</feature>
<keyword evidence="1" id="KW-0472">Membrane</keyword>
<keyword evidence="1" id="KW-0812">Transmembrane</keyword>
<protein>
    <submittedName>
        <fullName evidence="2">Uncharacterized protein</fullName>
    </submittedName>
</protein>
<evidence type="ECO:0000256" key="1">
    <source>
        <dbReference type="SAM" id="Phobius"/>
    </source>
</evidence>
<comment type="caution">
    <text evidence="2">The sequence shown here is derived from an EMBL/GenBank/DDBJ whole genome shotgun (WGS) entry which is preliminary data.</text>
</comment>
<sequence>MGAMSVHLKATYLQLRIYIWMVINLILLGRLAEFIVGLFTDSSQNRGLADGNLLLLILLIIAIVLPLSYYNRIVHLGASRKQYFFGLQFVYAVWAMALALFNSLWPMLEVSLLHKNTVNLIEAFHWNEFGVAGSFLYQTIFYLMTMALLSMLISGYHHLVGWLLWVLFIVAIPTGTAIPALRTHVVSFFEALIFNDSLLQGVGFNLVLFFVFVAGGWFFTKGRTH</sequence>
<reference evidence="2 3" key="1">
    <citation type="submission" date="2015-08" db="EMBL/GenBank/DDBJ databases">
        <title>Draft genome sequence of cellulolytic and xylanolytic Paenibacillus sp. A59, isolated from a decaying forest soil from Patagonia, Argentina.</title>
        <authorList>
            <person name="Ghio S."/>
            <person name="Caceres A.M."/>
            <person name="Talia P."/>
            <person name="Grasso D."/>
            <person name="Campos E."/>
        </authorList>
    </citation>
    <scope>NUCLEOTIDE SEQUENCE [LARGE SCALE GENOMIC DNA]</scope>
    <source>
        <strain evidence="2 3">A59</strain>
    </source>
</reference>
<feature type="transmembrane region" description="Helical" evidence="1">
    <location>
        <begin position="83"/>
        <end position="105"/>
    </location>
</feature>
<dbReference type="Proteomes" id="UP000037688">
    <property type="component" value="Unassembled WGS sequence"/>
</dbReference>
<evidence type="ECO:0000313" key="3">
    <source>
        <dbReference type="Proteomes" id="UP000037688"/>
    </source>
</evidence>
<name>A0A0N0C3M1_9BACL</name>
<organism evidence="2 3">
    <name type="scientific">Paenibacillus xylanivorans</name>
    <dbReference type="NCBI Taxonomy" id="1705561"/>
    <lineage>
        <taxon>Bacteria</taxon>
        <taxon>Bacillati</taxon>
        <taxon>Bacillota</taxon>
        <taxon>Bacilli</taxon>
        <taxon>Bacillales</taxon>
        <taxon>Paenibacillaceae</taxon>
        <taxon>Paenibacillus</taxon>
    </lineage>
</organism>
<dbReference type="PATRIC" id="fig|1705561.3.peg.4427"/>
<feature type="transmembrane region" description="Helical" evidence="1">
    <location>
        <begin position="51"/>
        <end position="71"/>
    </location>
</feature>
<feature type="transmembrane region" description="Helical" evidence="1">
    <location>
        <begin position="198"/>
        <end position="219"/>
    </location>
</feature>
<keyword evidence="3" id="KW-1185">Reference proteome</keyword>